<dbReference type="EMBL" id="KN824279">
    <property type="protein sequence ID" value="KIM32719.1"/>
    <property type="molecule type" value="Genomic_DNA"/>
</dbReference>
<proteinExistence type="inferred from homology"/>
<dbReference type="GO" id="GO:0000407">
    <property type="term" value="C:phagophore assembly site"/>
    <property type="evidence" value="ECO:0007669"/>
    <property type="project" value="UniProtKB-SubCell"/>
</dbReference>
<feature type="compositionally biased region" description="Low complexity" evidence="13">
    <location>
        <begin position="1197"/>
        <end position="1216"/>
    </location>
</feature>
<feature type="compositionally biased region" description="Low complexity" evidence="13">
    <location>
        <begin position="1055"/>
        <end position="1073"/>
    </location>
</feature>
<dbReference type="SUPFAM" id="SSF54001">
    <property type="entry name" value="Cysteine proteinases"/>
    <property type="match status" value="2"/>
</dbReference>
<feature type="region of interest" description="Disordered" evidence="13">
    <location>
        <begin position="583"/>
        <end position="771"/>
    </location>
</feature>
<comment type="similarity">
    <text evidence="3">Belongs to the peptidase C54 family.</text>
</comment>
<feature type="compositionally biased region" description="Low complexity" evidence="13">
    <location>
        <begin position="92"/>
        <end position="120"/>
    </location>
</feature>
<dbReference type="InterPro" id="IPR038765">
    <property type="entry name" value="Papain-like_cys_pep_sf"/>
</dbReference>
<dbReference type="GO" id="GO:0000045">
    <property type="term" value="P:autophagosome assembly"/>
    <property type="evidence" value="ECO:0007669"/>
    <property type="project" value="TreeGrafter"/>
</dbReference>
<evidence type="ECO:0000256" key="11">
    <source>
        <dbReference type="ARBA" id="ARBA00029362"/>
    </source>
</evidence>
<organism evidence="15 16">
    <name type="scientific">Serendipita vermifera MAFF 305830</name>
    <dbReference type="NCBI Taxonomy" id="933852"/>
    <lineage>
        <taxon>Eukaryota</taxon>
        <taxon>Fungi</taxon>
        <taxon>Dikarya</taxon>
        <taxon>Basidiomycota</taxon>
        <taxon>Agaricomycotina</taxon>
        <taxon>Agaricomycetes</taxon>
        <taxon>Sebacinales</taxon>
        <taxon>Serendipitaceae</taxon>
        <taxon>Serendipita</taxon>
    </lineage>
</organism>
<evidence type="ECO:0000256" key="2">
    <source>
        <dbReference type="ARBA" id="ARBA00004496"/>
    </source>
</evidence>
<feature type="compositionally biased region" description="Low complexity" evidence="13">
    <location>
        <begin position="1247"/>
        <end position="1262"/>
    </location>
</feature>
<dbReference type="GO" id="GO:0015031">
    <property type="term" value="P:protein transport"/>
    <property type="evidence" value="ECO:0007669"/>
    <property type="project" value="UniProtKB-KW"/>
</dbReference>
<feature type="compositionally biased region" description="Polar residues" evidence="13">
    <location>
        <begin position="694"/>
        <end position="734"/>
    </location>
</feature>
<dbReference type="PANTHER" id="PTHR22624:SF49">
    <property type="entry name" value="CYSTEINE PROTEASE"/>
    <property type="match status" value="1"/>
</dbReference>
<keyword evidence="6" id="KW-0645">Protease</keyword>
<reference evidence="15 16" key="1">
    <citation type="submission" date="2014-04" db="EMBL/GenBank/DDBJ databases">
        <authorList>
            <consortium name="DOE Joint Genome Institute"/>
            <person name="Kuo A."/>
            <person name="Zuccaro A."/>
            <person name="Kohler A."/>
            <person name="Nagy L.G."/>
            <person name="Floudas D."/>
            <person name="Copeland A."/>
            <person name="Barry K.W."/>
            <person name="Cichocki N."/>
            <person name="Veneault-Fourrey C."/>
            <person name="LaButti K."/>
            <person name="Lindquist E.A."/>
            <person name="Lipzen A."/>
            <person name="Lundell T."/>
            <person name="Morin E."/>
            <person name="Murat C."/>
            <person name="Sun H."/>
            <person name="Tunlid A."/>
            <person name="Henrissat B."/>
            <person name="Grigoriev I.V."/>
            <person name="Hibbett D.S."/>
            <person name="Martin F."/>
            <person name="Nordberg H.P."/>
            <person name="Cantor M.N."/>
            <person name="Hua S.X."/>
        </authorList>
    </citation>
    <scope>NUCLEOTIDE SEQUENCE [LARGE SCALE GENOMIC DNA]</scope>
    <source>
        <strain evidence="15 16">MAFF 305830</strain>
    </source>
</reference>
<feature type="compositionally biased region" description="Acidic residues" evidence="13">
    <location>
        <begin position="866"/>
        <end position="890"/>
    </location>
</feature>
<feature type="domain" description="Peptidase C54 catalytic" evidence="14">
    <location>
        <begin position="303"/>
        <end position="599"/>
    </location>
</feature>
<evidence type="ECO:0000256" key="6">
    <source>
        <dbReference type="ARBA" id="ARBA00022670"/>
    </source>
</evidence>
<feature type="compositionally biased region" description="Low complexity" evidence="13">
    <location>
        <begin position="658"/>
        <end position="685"/>
    </location>
</feature>
<keyword evidence="5" id="KW-0963">Cytoplasm</keyword>
<dbReference type="InterPro" id="IPR046792">
    <property type="entry name" value="Peptidase_C54_cat"/>
</dbReference>
<feature type="compositionally biased region" description="Low complexity" evidence="13">
    <location>
        <begin position="54"/>
        <end position="66"/>
    </location>
</feature>
<feature type="compositionally biased region" description="Basic and acidic residues" evidence="13">
    <location>
        <begin position="978"/>
        <end position="988"/>
    </location>
</feature>
<comment type="subcellular location">
    <subcellularLocation>
        <location evidence="2">Cytoplasm</location>
    </subcellularLocation>
    <subcellularLocation>
        <location evidence="1">Preautophagosomal structure</location>
    </subcellularLocation>
</comment>
<evidence type="ECO:0000256" key="12">
    <source>
        <dbReference type="ARBA" id="ARBA00030240"/>
    </source>
</evidence>
<sequence>MSKFLRPEWRDRPRSSTGDGAATSSSESPARMSRIIGKKGSKLFGKNKDEEVESSSTANKSSNASSVGISDPPVIIEPPSNSKPRPRPPRPSNSNDNSNGSSYPNAVSSSTSAPSGSSGSMRNVGDMSARLSGWFSHAFSGSSTDLSLPNILSSSNLSASQVLAGSPKSKPTHPLIMAAKQGKDHLDKAMRYLLDSDAQPDKSTDKIWLLGQEHPGYEPPPPPSSMPPTTSTPTSPTSTLSPPSKRNHRRDSTDSRTKSPSSFRNPIPITHSNSSTQSLSSAVSSTTLNPNAPNKQTGISWPPEFYSDYSSRVWLTYRNAFPPIRDTSLESLEPISCSHSSTDVSGPLPSPIKSKWPWATEKGWTSDAGWGCMLRTGQSLLANSLIHLHLSRSWRRPTQASFTPEYVQYIRILTWFLDTPSPLSPFGIHRMALAGKELGKEVGSWFGPSTAAGAIKRLVGEFEDAGLEVALAVDSVVYQSDVYAASCTPRGSKAATNGSKGAGASKNKKAQTAQKWGDRAVLVLVGIRLGIDGVNPIYYDSVKALFTFPQTVGIAGGRPSSSYYFVGSQGDSLFYLDPHHTRPAVPLRPPPANLSTFDEVSMASTDDAHSQASSRLGKRRGSDLHARGHVSTPDTSESDRRSSTKRLSIRRASVNRVSSYQQQPQAATPTSPSSVNSGSSLSQPSAPVAIAGTHNHSQSHPSYSTAPLSSSPLARTSVPPSSHRPTNSSPSRVGSSSAIPLSPSSSGFPQSPSTASSTGGHMMPLSPSASTTTLDPMSAFLASAYPLSELRTFHCDRVRKMPLSGLDPSMLLGFLCRDEKDWKDLRERVAEMAKTKKAIFSIQDEPPVWPDDDDDDLDLESASSDQDAEEVESPLGGDGEDEAEADDDNELEVKRRPAKLEAAKAKADPGNDSDDDSEDDDDDDNEDEDAGADELNPVTPVAQSTKFPASRHDTIVGRARPEMAAVAAAAASKTAAMQHHDRKDSHENDGDEDDELDDDDDDWVDPIKPSPPSEASASIGKTANGKTSKSSSSIGSAHRASMESESRIRGKGEDASTTPRPTSASQQTSPTSSIILPQHPRSRSTAKELPAIPTTVVSMSRESSRPSSANRRSSQIALSDAPVPFPTRSGDHRKHSSASSRSATSSSSIVVSPGSSPASQHPSHAATNSSSSTSHSHSYHRQHRSGTERDATAYPFPGSTTDEGGTTSSDSGPSSEAWAGDEKQGMRGSLVPKRERRTTVGRSGQLAPMPAAAAPAKSAVSSHGNTNAPRHSVERVSSVKAKDGGRTTSGGVRAVWKDEDGDDF</sequence>
<comment type="catalytic activity">
    <reaction evidence="11">
        <text>[protein]-C-terminal L-amino acid-glycyl-phosphatidylethanolamide + H2O = [protein]-C-terminal L-amino acid-glycine + a 1,2-diacyl-sn-glycero-3-phosphoethanolamine</text>
        <dbReference type="Rhea" id="RHEA:67548"/>
        <dbReference type="Rhea" id="RHEA-COMP:17323"/>
        <dbReference type="Rhea" id="RHEA-COMP:17324"/>
        <dbReference type="ChEBI" id="CHEBI:15377"/>
        <dbReference type="ChEBI" id="CHEBI:64612"/>
        <dbReference type="ChEBI" id="CHEBI:172940"/>
        <dbReference type="ChEBI" id="CHEBI:172941"/>
    </reaction>
    <physiologicalReaction direction="left-to-right" evidence="11">
        <dbReference type="Rhea" id="RHEA:67549"/>
    </physiologicalReaction>
</comment>
<dbReference type="GO" id="GO:0034727">
    <property type="term" value="P:piecemeal microautophagy of the nucleus"/>
    <property type="evidence" value="ECO:0007669"/>
    <property type="project" value="TreeGrafter"/>
</dbReference>
<feature type="domain" description="Peptidase C54 catalytic" evidence="14">
    <location>
        <begin position="784"/>
        <end position="827"/>
    </location>
</feature>
<reference evidence="16" key="2">
    <citation type="submission" date="2015-01" db="EMBL/GenBank/DDBJ databases">
        <title>Evolutionary Origins and Diversification of the Mycorrhizal Mutualists.</title>
        <authorList>
            <consortium name="DOE Joint Genome Institute"/>
            <consortium name="Mycorrhizal Genomics Consortium"/>
            <person name="Kohler A."/>
            <person name="Kuo A."/>
            <person name="Nagy L.G."/>
            <person name="Floudas D."/>
            <person name="Copeland A."/>
            <person name="Barry K.W."/>
            <person name="Cichocki N."/>
            <person name="Veneault-Fourrey C."/>
            <person name="LaButti K."/>
            <person name="Lindquist E.A."/>
            <person name="Lipzen A."/>
            <person name="Lundell T."/>
            <person name="Morin E."/>
            <person name="Murat C."/>
            <person name="Riley R."/>
            <person name="Ohm R."/>
            <person name="Sun H."/>
            <person name="Tunlid A."/>
            <person name="Henrissat B."/>
            <person name="Grigoriev I.V."/>
            <person name="Hibbett D.S."/>
            <person name="Martin F."/>
        </authorList>
    </citation>
    <scope>NUCLEOTIDE SEQUENCE [LARGE SCALE GENOMIC DNA]</scope>
    <source>
        <strain evidence="16">MAFF 305830</strain>
    </source>
</reference>
<feature type="region of interest" description="Disordered" evidence="13">
    <location>
        <begin position="211"/>
        <end position="301"/>
    </location>
</feature>
<dbReference type="InterPro" id="IPR005078">
    <property type="entry name" value="Peptidase_C54"/>
</dbReference>
<evidence type="ECO:0000313" key="16">
    <source>
        <dbReference type="Proteomes" id="UP000054097"/>
    </source>
</evidence>
<feature type="region of interest" description="Disordered" evidence="13">
    <location>
        <begin position="1"/>
        <end position="125"/>
    </location>
</feature>
<evidence type="ECO:0000256" key="5">
    <source>
        <dbReference type="ARBA" id="ARBA00022490"/>
    </source>
</evidence>
<dbReference type="STRING" id="933852.A0A0C3BKY7"/>
<feature type="compositionally biased region" description="Basic and acidic residues" evidence="13">
    <location>
        <begin position="950"/>
        <end position="961"/>
    </location>
</feature>
<feature type="compositionally biased region" description="Low complexity" evidence="13">
    <location>
        <begin position="735"/>
        <end position="757"/>
    </location>
</feature>
<feature type="region of interest" description="Disordered" evidence="13">
    <location>
        <begin position="489"/>
        <end position="510"/>
    </location>
</feature>
<evidence type="ECO:0000256" key="9">
    <source>
        <dbReference type="ARBA" id="ARBA00022927"/>
    </source>
</evidence>
<evidence type="ECO:0000256" key="8">
    <source>
        <dbReference type="ARBA" id="ARBA00022807"/>
    </source>
</evidence>
<name>A0A0C3BKY7_SERVB</name>
<keyword evidence="10" id="KW-0072">Autophagy</keyword>
<evidence type="ECO:0000313" key="15">
    <source>
        <dbReference type="EMBL" id="KIM32719.1"/>
    </source>
</evidence>
<dbReference type="OrthoDB" id="2960936at2759"/>
<keyword evidence="4" id="KW-0813">Transport</keyword>
<evidence type="ECO:0000256" key="10">
    <source>
        <dbReference type="ARBA" id="ARBA00023006"/>
    </source>
</evidence>
<feature type="compositionally biased region" description="Basic and acidic residues" evidence="13">
    <location>
        <begin position="1040"/>
        <end position="1054"/>
    </location>
</feature>
<evidence type="ECO:0000256" key="7">
    <source>
        <dbReference type="ARBA" id="ARBA00022801"/>
    </source>
</evidence>
<keyword evidence="8" id="KW-0788">Thiol protease</keyword>
<feature type="compositionally biased region" description="Low complexity" evidence="13">
    <location>
        <begin position="1098"/>
        <end position="1114"/>
    </location>
</feature>
<evidence type="ECO:0000256" key="1">
    <source>
        <dbReference type="ARBA" id="ARBA00004329"/>
    </source>
</evidence>
<dbReference type="HOGENOM" id="CLU_005225_0_0_1"/>
<keyword evidence="9" id="KW-0653">Protein transport</keyword>
<feature type="compositionally biased region" description="Acidic residues" evidence="13">
    <location>
        <begin position="850"/>
        <end position="859"/>
    </location>
</feature>
<feature type="compositionally biased region" description="Acidic residues" evidence="13">
    <location>
        <begin position="989"/>
        <end position="1004"/>
    </location>
</feature>
<feature type="region of interest" description="Disordered" evidence="13">
    <location>
        <begin position="841"/>
        <end position="1304"/>
    </location>
</feature>
<accession>A0A0C3BKY7</accession>
<dbReference type="GO" id="GO:0004197">
    <property type="term" value="F:cysteine-type endopeptidase activity"/>
    <property type="evidence" value="ECO:0007669"/>
    <property type="project" value="TreeGrafter"/>
</dbReference>
<feature type="compositionally biased region" description="Low complexity" evidence="13">
    <location>
        <begin position="962"/>
        <end position="976"/>
    </location>
</feature>
<dbReference type="GO" id="GO:0016485">
    <property type="term" value="P:protein processing"/>
    <property type="evidence" value="ECO:0007669"/>
    <property type="project" value="TreeGrafter"/>
</dbReference>
<feature type="compositionally biased region" description="Polar residues" evidence="13">
    <location>
        <begin position="593"/>
        <end position="614"/>
    </location>
</feature>
<feature type="compositionally biased region" description="Low complexity" evidence="13">
    <location>
        <begin position="1020"/>
        <end position="1039"/>
    </location>
</feature>
<protein>
    <recommendedName>
        <fullName evidence="12">Autophagy-related protein 4</fullName>
    </recommendedName>
</protein>
<evidence type="ECO:0000256" key="3">
    <source>
        <dbReference type="ARBA" id="ARBA00010958"/>
    </source>
</evidence>
<dbReference type="GO" id="GO:0035973">
    <property type="term" value="P:aggrephagy"/>
    <property type="evidence" value="ECO:0007669"/>
    <property type="project" value="TreeGrafter"/>
</dbReference>
<keyword evidence="7" id="KW-0378">Hydrolase</keyword>
<dbReference type="Pfam" id="PF03416">
    <property type="entry name" value="Peptidase_C54"/>
    <property type="match status" value="2"/>
</dbReference>
<evidence type="ECO:0000259" key="14">
    <source>
        <dbReference type="Pfam" id="PF03416"/>
    </source>
</evidence>
<feature type="compositionally biased region" description="Low complexity" evidence="13">
    <location>
        <begin position="1137"/>
        <end position="1176"/>
    </location>
</feature>
<feature type="compositionally biased region" description="Low complexity" evidence="13">
    <location>
        <begin position="227"/>
        <end position="244"/>
    </location>
</feature>
<feature type="compositionally biased region" description="Basic and acidic residues" evidence="13">
    <location>
        <begin position="1"/>
        <end position="14"/>
    </location>
</feature>
<feature type="compositionally biased region" description="Acidic residues" evidence="13">
    <location>
        <begin position="911"/>
        <end position="932"/>
    </location>
</feature>
<dbReference type="GO" id="GO:0000423">
    <property type="term" value="P:mitophagy"/>
    <property type="evidence" value="ECO:0007669"/>
    <property type="project" value="TreeGrafter"/>
</dbReference>
<feature type="compositionally biased region" description="Low complexity" evidence="13">
    <location>
        <begin position="15"/>
        <end position="28"/>
    </location>
</feature>
<evidence type="ECO:0000256" key="4">
    <source>
        <dbReference type="ARBA" id="ARBA00022448"/>
    </source>
</evidence>
<dbReference type="Proteomes" id="UP000054097">
    <property type="component" value="Unassembled WGS sequence"/>
</dbReference>
<feature type="compositionally biased region" description="Low complexity" evidence="13">
    <location>
        <begin position="270"/>
        <end position="287"/>
    </location>
</feature>
<evidence type="ECO:0000256" key="13">
    <source>
        <dbReference type="SAM" id="MobiDB-lite"/>
    </source>
</evidence>
<dbReference type="PANTHER" id="PTHR22624">
    <property type="entry name" value="CYSTEINE PROTEASE ATG4"/>
    <property type="match status" value="1"/>
</dbReference>
<keyword evidence="16" id="KW-1185">Reference proteome</keyword>
<feature type="compositionally biased region" description="Basic and acidic residues" evidence="13">
    <location>
        <begin position="891"/>
        <end position="909"/>
    </location>
</feature>
<gene>
    <name evidence="15" type="ORF">M408DRAFT_326464</name>
</gene>
<feature type="compositionally biased region" description="Polar residues" evidence="13">
    <location>
        <begin position="288"/>
        <end position="299"/>
    </location>
</feature>
<feature type="compositionally biased region" description="Pro residues" evidence="13">
    <location>
        <begin position="217"/>
        <end position="226"/>
    </location>
</feature>
<dbReference type="GO" id="GO:0019786">
    <property type="term" value="F:protein-phosphatidylethanolamide deconjugating activity"/>
    <property type="evidence" value="ECO:0007669"/>
    <property type="project" value="InterPro"/>
</dbReference>